<dbReference type="InterPro" id="IPR003594">
    <property type="entry name" value="HATPase_dom"/>
</dbReference>
<dbReference type="SMART" id="SM00387">
    <property type="entry name" value="HATPase_c"/>
    <property type="match status" value="1"/>
</dbReference>
<dbReference type="InterPro" id="IPR005467">
    <property type="entry name" value="His_kinase_dom"/>
</dbReference>
<evidence type="ECO:0000256" key="7">
    <source>
        <dbReference type="ARBA" id="ARBA00022777"/>
    </source>
</evidence>
<dbReference type="Pfam" id="PF02518">
    <property type="entry name" value="HATPase_c"/>
    <property type="match status" value="1"/>
</dbReference>
<dbReference type="Pfam" id="PF13426">
    <property type="entry name" value="PAS_9"/>
    <property type="match status" value="1"/>
</dbReference>
<organism evidence="14 15">
    <name type="scientific">Undibacterium terreum</name>
    <dbReference type="NCBI Taxonomy" id="1224302"/>
    <lineage>
        <taxon>Bacteria</taxon>
        <taxon>Pseudomonadati</taxon>
        <taxon>Pseudomonadota</taxon>
        <taxon>Betaproteobacteria</taxon>
        <taxon>Burkholderiales</taxon>
        <taxon>Oxalobacteraceae</taxon>
        <taxon>Undibacterium</taxon>
    </lineage>
</organism>
<keyword evidence="15" id="KW-1185">Reference proteome</keyword>
<sequence>MIDYQALFEATPGAYLILNPELTIVAVNDSYLKATLTVREDIVGRPLFEIFPDNPADLNADGVSNLRASLLSVLKHKKPDTMAVQKYDIPIGDGSSFEERYWSPVNSPVLDANREVCLIIHRVEDVTKFMQTNMRREEQKLLNESLQMRADHAETEMYRNAHALQQTNKQLSAINEARSQLAAIVDSSDDAIISENMDGQVTSWNRGAQLLYGYTSEEALGKTMASLTAIKGFTTERHTLEMRMLERIRNGEHINHFELQSSRKDGSQVTVSVTMSPIPNSEGSIIGASKIARDITERKAVEKMLRDQSDEISKKNAQLEIASNMKSEFLANMSHELRTPLNAIMGFSEVMRDGLLGEVSPDQRKYLGNIYSSGEHLLSLINDILDLSKIEAGKMSIDFETVDIVALLHNALATVTESAAAERLRLQLDIAEALGQHAIVVRADSRMLKQMTYNLLSNAIKFSNAGSVVKIKAEVVPQLQVGKADRHRDWALRAIPLPDQTFDSYLALSVEDGGIGIPSSSLDKLFQPFSQLETGVERKFQGTGLGLAMVRKLAELHEGTVAVCSAEGQGSCFSVWLPLR</sequence>
<dbReference type="FunFam" id="1.10.287.130:FF:000038">
    <property type="entry name" value="Sensory transduction histidine kinase"/>
    <property type="match status" value="1"/>
</dbReference>
<dbReference type="Gene3D" id="3.30.450.20">
    <property type="entry name" value="PAS domain"/>
    <property type="match status" value="2"/>
</dbReference>
<reference evidence="14" key="2">
    <citation type="submission" date="2020-09" db="EMBL/GenBank/DDBJ databases">
        <authorList>
            <person name="Sun Q."/>
            <person name="Zhou Y."/>
        </authorList>
    </citation>
    <scope>NUCLEOTIDE SEQUENCE</scope>
    <source>
        <strain evidence="14">CGMCC 1.10998</strain>
    </source>
</reference>
<feature type="domain" description="PAS" evidence="12">
    <location>
        <begin position="177"/>
        <end position="252"/>
    </location>
</feature>
<dbReference type="NCBIfam" id="TIGR00229">
    <property type="entry name" value="sensory_box"/>
    <property type="match status" value="1"/>
</dbReference>
<evidence type="ECO:0000256" key="4">
    <source>
        <dbReference type="ARBA" id="ARBA00022553"/>
    </source>
</evidence>
<dbReference type="InterPro" id="IPR000014">
    <property type="entry name" value="PAS"/>
</dbReference>
<dbReference type="SUPFAM" id="SSF55785">
    <property type="entry name" value="PYP-like sensor domain (PAS domain)"/>
    <property type="match status" value="2"/>
</dbReference>
<dbReference type="InterPro" id="IPR036097">
    <property type="entry name" value="HisK_dim/P_sf"/>
</dbReference>
<dbReference type="InterPro" id="IPR000700">
    <property type="entry name" value="PAS-assoc_C"/>
</dbReference>
<dbReference type="SMART" id="SM00086">
    <property type="entry name" value="PAC"/>
    <property type="match status" value="1"/>
</dbReference>
<dbReference type="PROSITE" id="PS50112">
    <property type="entry name" value="PAS"/>
    <property type="match status" value="1"/>
</dbReference>
<dbReference type="InterPro" id="IPR004358">
    <property type="entry name" value="Sig_transdc_His_kin-like_C"/>
</dbReference>
<keyword evidence="5" id="KW-0808">Transferase</keyword>
<gene>
    <name evidence="14" type="ORF">GCM10011396_12800</name>
</gene>
<evidence type="ECO:0000256" key="9">
    <source>
        <dbReference type="ARBA" id="ARBA00023012"/>
    </source>
</evidence>
<evidence type="ECO:0000256" key="3">
    <source>
        <dbReference type="ARBA" id="ARBA00012438"/>
    </source>
</evidence>
<dbReference type="RefSeq" id="WP_188565094.1">
    <property type="nucleotide sequence ID" value="NZ_BMED01000001.1"/>
</dbReference>
<dbReference type="InterPro" id="IPR036890">
    <property type="entry name" value="HATPase_C_sf"/>
</dbReference>
<dbReference type="InterPro" id="IPR013656">
    <property type="entry name" value="PAS_4"/>
</dbReference>
<feature type="domain" description="Histidine kinase" evidence="11">
    <location>
        <begin position="332"/>
        <end position="580"/>
    </location>
</feature>
<comment type="catalytic activity">
    <reaction evidence="1">
        <text>ATP + protein L-histidine = ADP + protein N-phospho-L-histidine.</text>
        <dbReference type="EC" id="2.7.13.3"/>
    </reaction>
</comment>
<dbReference type="Gene3D" id="3.30.565.10">
    <property type="entry name" value="Histidine kinase-like ATPase, C-terminal domain"/>
    <property type="match status" value="1"/>
</dbReference>
<evidence type="ECO:0000256" key="2">
    <source>
        <dbReference type="ARBA" id="ARBA00004370"/>
    </source>
</evidence>
<evidence type="ECO:0000256" key="8">
    <source>
        <dbReference type="ARBA" id="ARBA00022840"/>
    </source>
</evidence>
<dbReference type="EMBL" id="BMED01000001">
    <property type="protein sequence ID" value="GGC67260.1"/>
    <property type="molecule type" value="Genomic_DNA"/>
</dbReference>
<dbReference type="Gene3D" id="1.10.287.130">
    <property type="match status" value="1"/>
</dbReference>
<evidence type="ECO:0000256" key="5">
    <source>
        <dbReference type="ARBA" id="ARBA00022679"/>
    </source>
</evidence>
<evidence type="ECO:0000256" key="6">
    <source>
        <dbReference type="ARBA" id="ARBA00022741"/>
    </source>
</evidence>
<dbReference type="SUPFAM" id="SSF55874">
    <property type="entry name" value="ATPase domain of HSP90 chaperone/DNA topoisomerase II/histidine kinase"/>
    <property type="match status" value="1"/>
</dbReference>
<evidence type="ECO:0000259" key="13">
    <source>
        <dbReference type="PROSITE" id="PS50113"/>
    </source>
</evidence>
<keyword evidence="6" id="KW-0547">Nucleotide-binding</keyword>
<evidence type="ECO:0000313" key="14">
    <source>
        <dbReference type="EMBL" id="GGC67260.1"/>
    </source>
</evidence>
<dbReference type="SMART" id="SM00091">
    <property type="entry name" value="PAS"/>
    <property type="match status" value="2"/>
</dbReference>
<dbReference type="InterPro" id="IPR035965">
    <property type="entry name" value="PAS-like_dom_sf"/>
</dbReference>
<keyword evidence="10" id="KW-0472">Membrane</keyword>
<evidence type="ECO:0000256" key="1">
    <source>
        <dbReference type="ARBA" id="ARBA00000085"/>
    </source>
</evidence>
<dbReference type="GO" id="GO:0005524">
    <property type="term" value="F:ATP binding"/>
    <property type="evidence" value="ECO:0007669"/>
    <property type="project" value="UniProtKB-KW"/>
</dbReference>
<dbReference type="Pfam" id="PF08448">
    <property type="entry name" value="PAS_4"/>
    <property type="match status" value="1"/>
</dbReference>
<keyword evidence="8" id="KW-0067">ATP-binding</keyword>
<dbReference type="GO" id="GO:0000155">
    <property type="term" value="F:phosphorelay sensor kinase activity"/>
    <property type="evidence" value="ECO:0007669"/>
    <property type="project" value="InterPro"/>
</dbReference>
<proteinExistence type="predicted"/>
<keyword evidence="9" id="KW-0902">Two-component regulatory system</keyword>
<dbReference type="EC" id="2.7.13.3" evidence="3"/>
<dbReference type="InterPro" id="IPR001610">
    <property type="entry name" value="PAC"/>
</dbReference>
<dbReference type="CDD" id="cd16922">
    <property type="entry name" value="HATPase_EvgS-ArcB-TorS-like"/>
    <property type="match status" value="1"/>
</dbReference>
<dbReference type="CDD" id="cd00130">
    <property type="entry name" value="PAS"/>
    <property type="match status" value="2"/>
</dbReference>
<protein>
    <recommendedName>
        <fullName evidence="3">histidine kinase</fullName>
        <ecNumber evidence="3">2.7.13.3</ecNumber>
    </recommendedName>
</protein>
<dbReference type="SMART" id="SM00388">
    <property type="entry name" value="HisKA"/>
    <property type="match status" value="1"/>
</dbReference>
<dbReference type="PANTHER" id="PTHR43047">
    <property type="entry name" value="TWO-COMPONENT HISTIDINE PROTEIN KINASE"/>
    <property type="match status" value="1"/>
</dbReference>
<accession>A0A916XE52</accession>
<keyword evidence="4" id="KW-0597">Phosphoprotein</keyword>
<dbReference type="PROSITE" id="PS50109">
    <property type="entry name" value="HIS_KIN"/>
    <property type="match status" value="1"/>
</dbReference>
<dbReference type="GO" id="GO:0016020">
    <property type="term" value="C:membrane"/>
    <property type="evidence" value="ECO:0007669"/>
    <property type="project" value="UniProtKB-SubCell"/>
</dbReference>
<evidence type="ECO:0000259" key="12">
    <source>
        <dbReference type="PROSITE" id="PS50112"/>
    </source>
</evidence>
<dbReference type="PROSITE" id="PS50113">
    <property type="entry name" value="PAC"/>
    <property type="match status" value="1"/>
</dbReference>
<keyword evidence="7" id="KW-0418">Kinase</keyword>
<comment type="subcellular location">
    <subcellularLocation>
        <location evidence="2">Membrane</location>
    </subcellularLocation>
</comment>
<dbReference type="Proteomes" id="UP000637423">
    <property type="component" value="Unassembled WGS sequence"/>
</dbReference>
<dbReference type="CDD" id="cd00082">
    <property type="entry name" value="HisKA"/>
    <property type="match status" value="1"/>
</dbReference>
<reference evidence="14" key="1">
    <citation type="journal article" date="2014" name="Int. J. Syst. Evol. Microbiol.">
        <title>Complete genome sequence of Corynebacterium casei LMG S-19264T (=DSM 44701T), isolated from a smear-ripened cheese.</title>
        <authorList>
            <consortium name="US DOE Joint Genome Institute (JGI-PGF)"/>
            <person name="Walter F."/>
            <person name="Albersmeier A."/>
            <person name="Kalinowski J."/>
            <person name="Ruckert C."/>
        </authorList>
    </citation>
    <scope>NUCLEOTIDE SEQUENCE</scope>
    <source>
        <strain evidence="14">CGMCC 1.10998</strain>
    </source>
</reference>
<feature type="domain" description="PAC" evidence="13">
    <location>
        <begin position="255"/>
        <end position="307"/>
    </location>
</feature>
<dbReference type="AlphaFoldDB" id="A0A916XE52"/>
<evidence type="ECO:0000256" key="10">
    <source>
        <dbReference type="ARBA" id="ARBA00023136"/>
    </source>
</evidence>
<name>A0A916XE52_9BURK</name>
<dbReference type="PRINTS" id="PR00344">
    <property type="entry name" value="BCTRLSENSOR"/>
</dbReference>
<dbReference type="Pfam" id="PF00512">
    <property type="entry name" value="HisKA"/>
    <property type="match status" value="1"/>
</dbReference>
<dbReference type="SUPFAM" id="SSF47384">
    <property type="entry name" value="Homodimeric domain of signal transducing histidine kinase"/>
    <property type="match status" value="1"/>
</dbReference>
<evidence type="ECO:0000313" key="15">
    <source>
        <dbReference type="Proteomes" id="UP000637423"/>
    </source>
</evidence>
<evidence type="ECO:0000259" key="11">
    <source>
        <dbReference type="PROSITE" id="PS50109"/>
    </source>
</evidence>
<dbReference type="InterPro" id="IPR003661">
    <property type="entry name" value="HisK_dim/P_dom"/>
</dbReference>
<comment type="caution">
    <text evidence="14">The sequence shown here is derived from an EMBL/GenBank/DDBJ whole genome shotgun (WGS) entry which is preliminary data.</text>
</comment>